<dbReference type="PANTHER" id="PTHR36112:SF1">
    <property type="entry name" value="RIBOSOMAL RNA SMALL SUBUNIT METHYLTRANSFERASE J"/>
    <property type="match status" value="1"/>
</dbReference>
<dbReference type="Pfam" id="PF04445">
    <property type="entry name" value="SAM_MT"/>
    <property type="match status" value="1"/>
</dbReference>
<dbReference type="AlphaFoldDB" id="A0AAP9HBZ5"/>
<dbReference type="GO" id="GO:0008990">
    <property type="term" value="F:rRNA (guanine-N2-)-methyltransferase activity"/>
    <property type="evidence" value="ECO:0007669"/>
    <property type="project" value="InterPro"/>
</dbReference>
<sequence>MKSIVVTTSVKTNNELNEKAHNIAKFLNFNYIPRNKRTIKQMLIQADGVVVVYKTKLSYFEGDKELFFHLDTSALKIKNNDNEPLIEIIGSEKQNILDCTMGLAGDSIILSYYEHKVTALEKNKIIYLIVSNGLKNYISHDEKINSYMRRIITHNIDSVKFLKNCPDNSFDIVYFDPMFSHNIEESKNLAGIETLANQDFPTADFLTEAKRVAKKKVIVKAHFKDDIFEKFDFIRLTRKNTKFHYGYIDTNIEKAKN</sequence>
<evidence type="ECO:0000313" key="1">
    <source>
        <dbReference type="EMBL" id="QGS08447.1"/>
    </source>
</evidence>
<name>A0AAP9HBZ5_9BACL</name>
<keyword evidence="1" id="KW-0808">Transferase</keyword>
<dbReference type="InterPro" id="IPR007536">
    <property type="entry name" value="16SrRNA_methylTrfase_J"/>
</dbReference>
<gene>
    <name evidence="1" type="ORF">FOC49_00435</name>
</gene>
<dbReference type="Proteomes" id="UP000425411">
    <property type="component" value="Chromosome"/>
</dbReference>
<proteinExistence type="predicted"/>
<keyword evidence="2" id="KW-1185">Reference proteome</keyword>
<evidence type="ECO:0000313" key="2">
    <source>
        <dbReference type="Proteomes" id="UP000425411"/>
    </source>
</evidence>
<dbReference type="EMBL" id="CP046314">
    <property type="protein sequence ID" value="QGS08447.1"/>
    <property type="molecule type" value="Genomic_DNA"/>
</dbReference>
<organism evidence="1 2">
    <name type="scientific">Gemella morbillorum</name>
    <dbReference type="NCBI Taxonomy" id="29391"/>
    <lineage>
        <taxon>Bacteria</taxon>
        <taxon>Bacillati</taxon>
        <taxon>Bacillota</taxon>
        <taxon>Bacilli</taxon>
        <taxon>Bacillales</taxon>
        <taxon>Gemellaceae</taxon>
        <taxon>Gemella</taxon>
    </lineage>
</organism>
<dbReference type="InterPro" id="IPR029063">
    <property type="entry name" value="SAM-dependent_MTases_sf"/>
</dbReference>
<keyword evidence="1" id="KW-0489">Methyltransferase</keyword>
<dbReference type="SUPFAM" id="SSF53335">
    <property type="entry name" value="S-adenosyl-L-methionine-dependent methyltransferases"/>
    <property type="match status" value="1"/>
</dbReference>
<protein>
    <submittedName>
        <fullName evidence="1">SAM-dependent methyltransferase</fullName>
    </submittedName>
</protein>
<dbReference type="Gene3D" id="3.40.50.150">
    <property type="entry name" value="Vaccinia Virus protein VP39"/>
    <property type="match status" value="1"/>
</dbReference>
<dbReference type="PANTHER" id="PTHR36112">
    <property type="entry name" value="RIBOSOMAL RNA SMALL SUBUNIT METHYLTRANSFERASE J"/>
    <property type="match status" value="1"/>
</dbReference>
<reference evidence="1 2" key="1">
    <citation type="submission" date="2019-11" db="EMBL/GenBank/DDBJ databases">
        <title>FDA dAtabase for Regulatory Grade micrObial Sequences (FDA-ARGOS): Supporting development and validation of Infectious Disease Dx tests.</title>
        <authorList>
            <person name="Turner S."/>
            <person name="Byrd R."/>
            <person name="Tallon L."/>
            <person name="Sadzewicz L."/>
            <person name="Vavikolanu K."/>
            <person name="Mehta A."/>
            <person name="Aluvathingal J."/>
            <person name="Nadendla S."/>
            <person name="Myers T."/>
            <person name="Yan Y."/>
            <person name="Sichtig H."/>
        </authorList>
    </citation>
    <scope>NUCLEOTIDE SEQUENCE [LARGE SCALE GENOMIC DNA]</scope>
    <source>
        <strain evidence="1 2">FDAARGOS_741</strain>
    </source>
</reference>
<dbReference type="RefSeq" id="WP_004633459.1">
    <property type="nucleotide sequence ID" value="NZ_CAXSSU010000002.1"/>
</dbReference>
<accession>A0AAP9HBZ5</accession>